<feature type="compositionally biased region" description="Basic and acidic residues" evidence="1">
    <location>
        <begin position="86"/>
        <end position="111"/>
    </location>
</feature>
<keyword evidence="3" id="KW-1185">Reference proteome</keyword>
<proteinExistence type="predicted"/>
<reference evidence="2 3" key="1">
    <citation type="submission" date="2024-02" db="EMBL/GenBank/DDBJ databases">
        <authorList>
            <person name="Vignale AGUSTIN F."/>
            <person name="Sosa J E."/>
            <person name="Modenutti C."/>
        </authorList>
    </citation>
    <scope>NUCLEOTIDE SEQUENCE [LARGE SCALE GENOMIC DNA]</scope>
</reference>
<protein>
    <submittedName>
        <fullName evidence="2">Uncharacterized protein</fullName>
    </submittedName>
</protein>
<feature type="region of interest" description="Disordered" evidence="1">
    <location>
        <begin position="74"/>
        <end position="111"/>
    </location>
</feature>
<evidence type="ECO:0000256" key="1">
    <source>
        <dbReference type="SAM" id="MobiDB-lite"/>
    </source>
</evidence>
<accession>A0ABC8SDC9</accession>
<feature type="compositionally biased region" description="Polar residues" evidence="1">
    <location>
        <begin position="74"/>
        <end position="84"/>
    </location>
</feature>
<name>A0ABC8SDC9_9AQUA</name>
<dbReference type="Proteomes" id="UP001642360">
    <property type="component" value="Unassembled WGS sequence"/>
</dbReference>
<comment type="caution">
    <text evidence="2">The sequence shown here is derived from an EMBL/GenBank/DDBJ whole genome shotgun (WGS) entry which is preliminary data.</text>
</comment>
<dbReference type="EMBL" id="CAUOFW020002335">
    <property type="protein sequence ID" value="CAK9153043.1"/>
    <property type="molecule type" value="Genomic_DNA"/>
</dbReference>
<evidence type="ECO:0000313" key="2">
    <source>
        <dbReference type="EMBL" id="CAK9153043.1"/>
    </source>
</evidence>
<evidence type="ECO:0000313" key="3">
    <source>
        <dbReference type="Proteomes" id="UP001642360"/>
    </source>
</evidence>
<dbReference type="AlphaFoldDB" id="A0ABC8SDC9"/>
<gene>
    <name evidence="2" type="ORF">ILEXP_LOCUS21285</name>
</gene>
<organism evidence="2 3">
    <name type="scientific">Ilex paraguariensis</name>
    <name type="common">yerba mate</name>
    <dbReference type="NCBI Taxonomy" id="185542"/>
    <lineage>
        <taxon>Eukaryota</taxon>
        <taxon>Viridiplantae</taxon>
        <taxon>Streptophyta</taxon>
        <taxon>Embryophyta</taxon>
        <taxon>Tracheophyta</taxon>
        <taxon>Spermatophyta</taxon>
        <taxon>Magnoliopsida</taxon>
        <taxon>eudicotyledons</taxon>
        <taxon>Gunneridae</taxon>
        <taxon>Pentapetalae</taxon>
        <taxon>asterids</taxon>
        <taxon>campanulids</taxon>
        <taxon>Aquifoliales</taxon>
        <taxon>Aquifoliaceae</taxon>
        <taxon>Ilex</taxon>
    </lineage>
</organism>
<sequence>MGNAYGRSDRGVAGNVLSGRDKGKAVENIEGAMGDALRARSVDGVVGLGMASNAIGAGLRGLGKACGKASLRQGTSLGKAQPMQNEAKRGLGDSKRSHRRRYDEASRGDTKRGLGNANWALGYVGGEGGAYWASGNTEGGSGDADVHVGPSDLGRRMRTRRGDALGMLDDAETEEITDIHSDKRIMGEATREIE</sequence>